<feature type="transmembrane region" description="Helical" evidence="1">
    <location>
        <begin position="74"/>
        <end position="94"/>
    </location>
</feature>
<sequence length="124" mass="13523">MENSIWKKSKVMVVLKSLMISYVVTGILLLILAALLFKLELDEGKVTIGIIAVYIISSFLGGWIAGKGVESRKFMWGLIVGCAYFVMLTIISLLANQSLQAEPWQLITTFLMCMGGGMLGGMLA</sequence>
<accession>A0AB73SZZ6</accession>
<dbReference type="Proteomes" id="UP000245412">
    <property type="component" value="Unassembled WGS sequence"/>
</dbReference>
<keyword evidence="1" id="KW-1133">Transmembrane helix</keyword>
<keyword evidence="1" id="KW-0472">Membrane</keyword>
<protein>
    <submittedName>
        <fullName evidence="2">Membrane protein (TIGR04086 family)</fullName>
    </submittedName>
</protein>
<feature type="transmembrane region" description="Helical" evidence="1">
    <location>
        <begin position="12"/>
        <end position="34"/>
    </location>
</feature>
<feature type="transmembrane region" description="Helical" evidence="1">
    <location>
        <begin position="106"/>
        <end position="123"/>
    </location>
</feature>
<gene>
    <name evidence="2" type="ORF">C7383_11438</name>
</gene>
<keyword evidence="1" id="KW-0812">Transmembrane</keyword>
<comment type="caution">
    <text evidence="2">The sequence shown here is derived from an EMBL/GenBank/DDBJ whole genome shotgun (WGS) entry which is preliminary data.</text>
</comment>
<evidence type="ECO:0000313" key="2">
    <source>
        <dbReference type="EMBL" id="PWJ73071.1"/>
    </source>
</evidence>
<evidence type="ECO:0000313" key="3">
    <source>
        <dbReference type="Proteomes" id="UP000245412"/>
    </source>
</evidence>
<dbReference type="Pfam" id="PF12670">
    <property type="entry name" value="DUF3792"/>
    <property type="match status" value="1"/>
</dbReference>
<proteinExistence type="predicted"/>
<name>A0AB73SZZ6_9FIRM</name>
<dbReference type="InterPro" id="IPR023804">
    <property type="entry name" value="DUF3792_TM"/>
</dbReference>
<dbReference type="NCBIfam" id="TIGR04086">
    <property type="entry name" value="TIGR04086_membr"/>
    <property type="match status" value="1"/>
</dbReference>
<dbReference type="RefSeq" id="WP_109747937.1">
    <property type="nucleotide sequence ID" value="NZ_CABJAT010000008.1"/>
</dbReference>
<evidence type="ECO:0000256" key="1">
    <source>
        <dbReference type="SAM" id="Phobius"/>
    </source>
</evidence>
<keyword evidence="3" id="KW-1185">Reference proteome</keyword>
<feature type="transmembrane region" description="Helical" evidence="1">
    <location>
        <begin position="46"/>
        <end position="65"/>
    </location>
</feature>
<dbReference type="EMBL" id="QGGY01000014">
    <property type="protein sequence ID" value="PWJ73071.1"/>
    <property type="molecule type" value="Genomic_DNA"/>
</dbReference>
<reference evidence="2 3" key="1">
    <citation type="submission" date="2018-05" db="EMBL/GenBank/DDBJ databases">
        <authorList>
            <person name="Goeker M."/>
            <person name="Huntemann M."/>
            <person name="Clum A."/>
            <person name="Pillay M."/>
            <person name="Palaniappan K."/>
            <person name="Varghese N."/>
            <person name="Mikhailova N."/>
            <person name="Stamatis D."/>
            <person name="Reddy T."/>
            <person name="Daum C."/>
            <person name="Shapiro N."/>
            <person name="Ivanova N."/>
            <person name="Kyrpides N."/>
            <person name="Woyke T."/>
        </authorList>
    </citation>
    <scope>NUCLEOTIDE SEQUENCE [LARGE SCALE GENOMIC DNA]</scope>
    <source>
        <strain evidence="2 3">DSM 26524</strain>
    </source>
</reference>
<organism evidence="2 3">
    <name type="scientific">Murimonas intestini</name>
    <dbReference type="NCBI Taxonomy" id="1337051"/>
    <lineage>
        <taxon>Bacteria</taxon>
        <taxon>Bacillati</taxon>
        <taxon>Bacillota</taxon>
        <taxon>Clostridia</taxon>
        <taxon>Lachnospirales</taxon>
        <taxon>Lachnospiraceae</taxon>
        <taxon>Murimonas</taxon>
    </lineage>
</organism>
<dbReference type="AlphaFoldDB" id="A0AB73SZZ6"/>